<proteinExistence type="predicted"/>
<organism evidence="1 2">
    <name type="scientific">Cercophora samala</name>
    <dbReference type="NCBI Taxonomy" id="330535"/>
    <lineage>
        <taxon>Eukaryota</taxon>
        <taxon>Fungi</taxon>
        <taxon>Dikarya</taxon>
        <taxon>Ascomycota</taxon>
        <taxon>Pezizomycotina</taxon>
        <taxon>Sordariomycetes</taxon>
        <taxon>Sordariomycetidae</taxon>
        <taxon>Sordariales</taxon>
        <taxon>Lasiosphaeriaceae</taxon>
        <taxon>Cercophora</taxon>
    </lineage>
</organism>
<sequence>MSPDNNCKAYCETSHGWFWGHPRVLGVQSWHNPCQRSDACALSVSLSGPIGETTTVEISDSSSSSNSTKLQAGITWSDTWTVTDTFDFGMTAKADAGAGVTMKEGPGKANVGVDMSMGFKHSDAMQRQEARTRGRSWESSVSTSQTYGIKRSRSKSMSYSTSGSWSKEVWANEYCGSWFAVPLLGMSCGRAAMGELVKNPSNNHTQCHIDKFGSFDVCASYGFEHEMIPDDPRTRTVFVLRDCKRGFLLPGEWQQHEFAYSTISSMPEYYKDHISRWGIRNLDNKPEDDDWVFQRQMDQNLANFTKTIGVTDYNFKYCGEGEYCVQLKLTENRCYDIPRGYVSVPDESAKSAHVVSATVMPGHCCMLFSRHQCLGQAQRLMPGYTDLADVGYEGLTHSVVCDTSEYCRQQTRDGYGSGSNDDYGS</sequence>
<dbReference type="AlphaFoldDB" id="A0AA39ZDU9"/>
<evidence type="ECO:0000313" key="1">
    <source>
        <dbReference type="EMBL" id="KAK0669173.1"/>
    </source>
</evidence>
<reference evidence="1" key="1">
    <citation type="submission" date="2023-06" db="EMBL/GenBank/DDBJ databases">
        <title>Genome-scale phylogeny and comparative genomics of the fungal order Sordariales.</title>
        <authorList>
            <consortium name="Lawrence Berkeley National Laboratory"/>
            <person name="Hensen N."/>
            <person name="Bonometti L."/>
            <person name="Westerberg I."/>
            <person name="Brannstrom I.O."/>
            <person name="Guillou S."/>
            <person name="Cros-Aarteil S."/>
            <person name="Calhoun S."/>
            <person name="Haridas S."/>
            <person name="Kuo A."/>
            <person name="Mondo S."/>
            <person name="Pangilinan J."/>
            <person name="Riley R."/>
            <person name="Labutti K."/>
            <person name="Andreopoulos B."/>
            <person name="Lipzen A."/>
            <person name="Chen C."/>
            <person name="Yanf M."/>
            <person name="Daum C."/>
            <person name="Ng V."/>
            <person name="Clum A."/>
            <person name="Steindorff A."/>
            <person name="Ohm R."/>
            <person name="Martin F."/>
            <person name="Silar P."/>
            <person name="Natvig D."/>
            <person name="Lalanne C."/>
            <person name="Gautier V."/>
            <person name="Ament-Velasquez S.L."/>
            <person name="Kruys A."/>
            <person name="Hutchinson M.I."/>
            <person name="Powell A.J."/>
            <person name="Barry K."/>
            <person name="Miller A.N."/>
            <person name="Grigoriev I.V."/>
            <person name="Debuchy R."/>
            <person name="Gladieux P."/>
            <person name="Thoren M.H."/>
            <person name="Johannesson H."/>
        </authorList>
    </citation>
    <scope>NUCLEOTIDE SEQUENCE</scope>
    <source>
        <strain evidence="1">CBS 307.81</strain>
    </source>
</reference>
<dbReference type="EMBL" id="JAULSY010000046">
    <property type="protein sequence ID" value="KAK0669173.1"/>
    <property type="molecule type" value="Genomic_DNA"/>
</dbReference>
<dbReference type="Proteomes" id="UP001174997">
    <property type="component" value="Unassembled WGS sequence"/>
</dbReference>
<accession>A0AA39ZDU9</accession>
<name>A0AA39ZDU9_9PEZI</name>
<comment type="caution">
    <text evidence="1">The sequence shown here is derived from an EMBL/GenBank/DDBJ whole genome shotgun (WGS) entry which is preliminary data.</text>
</comment>
<protein>
    <submittedName>
        <fullName evidence="1">Uncharacterized protein</fullName>
    </submittedName>
</protein>
<keyword evidence="2" id="KW-1185">Reference proteome</keyword>
<evidence type="ECO:0000313" key="2">
    <source>
        <dbReference type="Proteomes" id="UP001174997"/>
    </source>
</evidence>
<gene>
    <name evidence="1" type="ORF">QBC41DRAFT_356019</name>
</gene>